<keyword evidence="1" id="KW-0472">Membrane</keyword>
<feature type="transmembrane region" description="Helical" evidence="1">
    <location>
        <begin position="150"/>
        <end position="168"/>
    </location>
</feature>
<gene>
    <name evidence="2" type="ORF">DPV69_13615</name>
</gene>
<evidence type="ECO:0000256" key="1">
    <source>
        <dbReference type="SAM" id="Phobius"/>
    </source>
</evidence>
<dbReference type="RefSeq" id="WP_113647934.1">
    <property type="nucleotide sequence ID" value="NZ_QMHN01000004.1"/>
</dbReference>
<keyword evidence="1" id="KW-1133">Transmembrane helix</keyword>
<accession>A0A443YRW8</accession>
<name>A0A443YRW8_9SPHI</name>
<dbReference type="Proteomes" id="UP000284120">
    <property type="component" value="Unassembled WGS sequence"/>
</dbReference>
<proteinExistence type="predicted"/>
<keyword evidence="3" id="KW-1185">Reference proteome</keyword>
<reference evidence="2 3" key="1">
    <citation type="submission" date="2018-06" db="EMBL/GenBank/DDBJ databases">
        <title>Pedobacter endophyticus sp. nov., an endophytic bacterium isolated from a leaf of Triticum aestivum.</title>
        <authorList>
            <person name="Zhang L."/>
        </authorList>
    </citation>
    <scope>NUCLEOTIDE SEQUENCE [LARGE SCALE GENOMIC DNA]</scope>
    <source>
        <strain evidence="2 3">CM134L-2</strain>
    </source>
</reference>
<organism evidence="2 3">
    <name type="scientific">Pedobacter chitinilyticus</name>
    <dbReference type="NCBI Taxonomy" id="2233776"/>
    <lineage>
        <taxon>Bacteria</taxon>
        <taxon>Pseudomonadati</taxon>
        <taxon>Bacteroidota</taxon>
        <taxon>Sphingobacteriia</taxon>
        <taxon>Sphingobacteriales</taxon>
        <taxon>Sphingobacteriaceae</taxon>
        <taxon>Pedobacter</taxon>
    </lineage>
</organism>
<dbReference type="EMBL" id="SAYW01000004">
    <property type="protein sequence ID" value="RWU06550.1"/>
    <property type="molecule type" value="Genomic_DNA"/>
</dbReference>
<evidence type="ECO:0000313" key="3">
    <source>
        <dbReference type="Proteomes" id="UP000284120"/>
    </source>
</evidence>
<dbReference type="OrthoDB" id="741750at2"/>
<keyword evidence="1" id="KW-0812">Transmembrane</keyword>
<evidence type="ECO:0000313" key="2">
    <source>
        <dbReference type="EMBL" id="RWU06550.1"/>
    </source>
</evidence>
<protein>
    <submittedName>
        <fullName evidence="2">Uncharacterized protein</fullName>
    </submittedName>
</protein>
<comment type="caution">
    <text evidence="2">The sequence shown here is derived from an EMBL/GenBank/DDBJ whole genome shotgun (WGS) entry which is preliminary data.</text>
</comment>
<dbReference type="AlphaFoldDB" id="A0A443YRW8"/>
<sequence>MALKSGKDEIEYLLRQVFKKYELETGNKLNLNTNRRNYEDIAKMLSGISNQLPYTSKEFGHSPYPEDRNSKATEYPYLKYDITGGQIKDAFNGLVAKPRPFLVDACYIYLYGVARNKFEENILDPNLIATELDDLTDDTKPSGFKRKSSFSLIFILLVLLGVAIFKWIDTSNKMSSLKADLVITPYQPSQAEIDSLEGIWMVYIGSPQARKSDKNRYHKFVRNIMNVKYKDGYFTFTRYGAGFDHYGYMQYESPQVVSIRSYVKGSENKIEAPRLSLMRLSQNKDKIMVVSASWNFDAGENNDIIGIREVYIKQGRGGEIKEVINTMDNHACNCKIVQWKNGKGDRTFYLRNELLDTIKDETLKKLIDESSILLRYPDSVTILKN</sequence>